<name>Q14922_HUMAN</name>
<protein>
    <submittedName>
        <fullName evidence="1">NCA protein</fullName>
    </submittedName>
</protein>
<evidence type="ECO:0000313" key="1">
    <source>
        <dbReference type="EMBL" id="AAA59909.1"/>
    </source>
</evidence>
<proteinExistence type="evidence at transcript level"/>
<gene>
    <name evidence="1" type="primary">NCA</name>
</gene>
<sequence length="43" mass="4694">MLTNVFISVVLFPCSNLTKPTVLVLYCPGGAITVLVEWCCFNS</sequence>
<dbReference type="AlphaFoldDB" id="Q14922"/>
<accession>Q14922</accession>
<organism evidence="1">
    <name type="scientific">Homo sapiens</name>
    <name type="common">Human</name>
    <dbReference type="NCBI Taxonomy" id="9606"/>
    <lineage>
        <taxon>Eukaryota</taxon>
        <taxon>Metazoa</taxon>
        <taxon>Chordata</taxon>
        <taxon>Craniata</taxon>
        <taxon>Vertebrata</taxon>
        <taxon>Euteleostomi</taxon>
        <taxon>Mammalia</taxon>
        <taxon>Eutheria</taxon>
        <taxon>Euarchontoglires</taxon>
        <taxon>Primates</taxon>
        <taxon>Haplorrhini</taxon>
        <taxon>Catarrhini</taxon>
        <taxon>Hominidae</taxon>
        <taxon>Homo</taxon>
    </lineage>
</organism>
<dbReference type="EMBL" id="M18728">
    <property type="protein sequence ID" value="AAA59909.1"/>
    <property type="molecule type" value="mRNA"/>
</dbReference>
<reference evidence="1" key="1">
    <citation type="journal article" date="1988" name="Biochem. Biophys. Res. Commun.">
        <title>Primary structure of nonspecific crossreacting antigen (NCA), a member of carcinoembryonic antigen (CEA) gene family, deduced from cDNA sequence.</title>
        <authorList>
            <person name="Tawaragi Y."/>
            <person name="Oikawa S."/>
            <person name="Matsuoka Y."/>
            <person name="Kosaki G."/>
            <person name="Nakazato H."/>
        </authorList>
    </citation>
    <scope>NUCLEOTIDE SEQUENCE</scope>
    <source>
        <tissue evidence="1">Lung carcinoma</tissue>
    </source>
</reference>